<accession>A0AB35UJT7</accession>
<dbReference type="Pfam" id="PF00874">
    <property type="entry name" value="PRD"/>
    <property type="match status" value="2"/>
</dbReference>
<dbReference type="PROSITE" id="PS51372">
    <property type="entry name" value="PRD_2"/>
    <property type="match status" value="2"/>
</dbReference>
<dbReference type="InterPro" id="IPR011608">
    <property type="entry name" value="PRD"/>
</dbReference>
<evidence type="ECO:0000256" key="3">
    <source>
        <dbReference type="ARBA" id="ARBA00023163"/>
    </source>
</evidence>
<dbReference type="GO" id="GO:0006355">
    <property type="term" value="P:regulation of DNA-templated transcription"/>
    <property type="evidence" value="ECO:0007669"/>
    <property type="project" value="InterPro"/>
</dbReference>
<reference evidence="5" key="1">
    <citation type="submission" date="2022-03" db="EMBL/GenBank/DDBJ databases">
        <title>First case of bacteraemia caused by Dielma fastidiosa in a patient hospitalised with diverticulitis.</title>
        <authorList>
            <person name="Forman-Ankjaer B."/>
            <person name="Hvid-Jensen F."/>
            <person name="Kobel C.M."/>
            <person name="Greve T."/>
        </authorList>
    </citation>
    <scope>NUCLEOTIDE SEQUENCE</scope>
    <source>
        <strain evidence="5">AUH_DF_2021</strain>
    </source>
</reference>
<evidence type="ECO:0000313" key="6">
    <source>
        <dbReference type="Proteomes" id="UP001276902"/>
    </source>
</evidence>
<name>A0AB35UJT7_9FIRM</name>
<protein>
    <submittedName>
        <fullName evidence="5">PRD domain-containing protein</fullName>
    </submittedName>
</protein>
<comment type="caution">
    <text evidence="5">The sequence shown here is derived from an EMBL/GenBank/DDBJ whole genome shotgun (WGS) entry which is preliminary data.</text>
</comment>
<dbReference type="Gene3D" id="2.30.24.10">
    <property type="entry name" value="CAT RNA-binding domain"/>
    <property type="match status" value="1"/>
</dbReference>
<dbReference type="InterPro" id="IPR004341">
    <property type="entry name" value="CAT_RNA-bd_dom"/>
</dbReference>
<dbReference type="RefSeq" id="WP_118453682.1">
    <property type="nucleotide sequence ID" value="NZ_BAABZA010000001.1"/>
</dbReference>
<feature type="domain" description="PRD" evidence="4">
    <location>
        <begin position="167"/>
        <end position="277"/>
    </location>
</feature>
<organism evidence="5 6">
    <name type="scientific">Dielma fastidiosa</name>
    <dbReference type="NCBI Taxonomy" id="1034346"/>
    <lineage>
        <taxon>Bacteria</taxon>
        <taxon>Bacillati</taxon>
        <taxon>Bacillota</taxon>
        <taxon>Erysipelotrichia</taxon>
        <taxon>Erysipelotrichales</taxon>
        <taxon>Erysipelotrichaceae</taxon>
        <taxon>Dielma</taxon>
    </lineage>
</organism>
<dbReference type="PANTHER" id="PTHR30185">
    <property type="entry name" value="CRYPTIC BETA-GLUCOSIDE BGL OPERON ANTITERMINATOR"/>
    <property type="match status" value="1"/>
</dbReference>
<dbReference type="SMART" id="SM01061">
    <property type="entry name" value="CAT_RBD"/>
    <property type="match status" value="1"/>
</dbReference>
<dbReference type="GO" id="GO:0003723">
    <property type="term" value="F:RNA binding"/>
    <property type="evidence" value="ECO:0007669"/>
    <property type="project" value="InterPro"/>
</dbReference>
<keyword evidence="3" id="KW-0804">Transcription</keyword>
<sequence length="278" mass="31862">MLVKKKINNNFAICLDSNGQEIIAYGKGIGFGKMPYQLEDLSLVERTFYDIDNHMVLLANQIPEKTFEVATKIVDIANLYLNNSFSSNLIFSLADHITFAIDRLNKGIFIANPLGKDINFLYEKELQVGRIALNIVENELGVRLPDKEVTNIAIHFIEAEVYSSNTAEFQSKEQVITEIMDLLEKEMEISIDKNDATYIRFVTHLEYLLKRSPSKVEASSKNMQLFEQSKAEFTEAYQGAMLISDYIYANLKWLPNEEELLYLIIHINRLCSKADCHL</sequence>
<dbReference type="InterPro" id="IPR036650">
    <property type="entry name" value="CAT_RNA-bd_dom_sf"/>
</dbReference>
<gene>
    <name evidence="5" type="ORF">MQE39_05480</name>
</gene>
<dbReference type="AlphaFoldDB" id="A0AB35UJT7"/>
<dbReference type="GeneID" id="94439703"/>
<feature type="domain" description="PRD" evidence="4">
    <location>
        <begin position="61"/>
        <end position="166"/>
    </location>
</feature>
<dbReference type="SUPFAM" id="SSF50151">
    <property type="entry name" value="SacY-like RNA-binding domain"/>
    <property type="match status" value="1"/>
</dbReference>
<dbReference type="EMBL" id="JALDAW010000011">
    <property type="protein sequence ID" value="MDY5167573.1"/>
    <property type="molecule type" value="Genomic_DNA"/>
</dbReference>
<keyword evidence="2" id="KW-0805">Transcription regulation</keyword>
<dbReference type="InterPro" id="IPR036634">
    <property type="entry name" value="PRD_sf"/>
</dbReference>
<evidence type="ECO:0000313" key="5">
    <source>
        <dbReference type="EMBL" id="MDY5167573.1"/>
    </source>
</evidence>
<dbReference type="Pfam" id="PF03123">
    <property type="entry name" value="CAT_RBD"/>
    <property type="match status" value="1"/>
</dbReference>
<dbReference type="Proteomes" id="UP001276902">
    <property type="component" value="Unassembled WGS sequence"/>
</dbReference>
<evidence type="ECO:0000256" key="1">
    <source>
        <dbReference type="ARBA" id="ARBA00022737"/>
    </source>
</evidence>
<keyword evidence="1" id="KW-0677">Repeat</keyword>
<dbReference type="PANTHER" id="PTHR30185:SF18">
    <property type="entry name" value="TRANSCRIPTIONAL REGULATOR MTLR"/>
    <property type="match status" value="1"/>
</dbReference>
<dbReference type="Gene3D" id="1.10.1790.10">
    <property type="entry name" value="PRD domain"/>
    <property type="match status" value="2"/>
</dbReference>
<evidence type="ECO:0000256" key="2">
    <source>
        <dbReference type="ARBA" id="ARBA00023015"/>
    </source>
</evidence>
<proteinExistence type="predicted"/>
<evidence type="ECO:0000259" key="4">
    <source>
        <dbReference type="PROSITE" id="PS51372"/>
    </source>
</evidence>
<dbReference type="SUPFAM" id="SSF63520">
    <property type="entry name" value="PTS-regulatory domain, PRD"/>
    <property type="match status" value="2"/>
</dbReference>
<dbReference type="InterPro" id="IPR050661">
    <property type="entry name" value="BglG_antiterminators"/>
</dbReference>